<reference evidence="5 6" key="1">
    <citation type="journal article" date="2020" name="Biotechnol. Biofuels">
        <title>New insights from the biogas microbiome by comprehensive genome-resolved metagenomics of nearly 1600 species originating from multiple anaerobic digesters.</title>
        <authorList>
            <person name="Campanaro S."/>
            <person name="Treu L."/>
            <person name="Rodriguez-R L.M."/>
            <person name="Kovalovszki A."/>
            <person name="Ziels R.M."/>
            <person name="Maus I."/>
            <person name="Zhu X."/>
            <person name="Kougias P.G."/>
            <person name="Basile A."/>
            <person name="Luo G."/>
            <person name="Schluter A."/>
            <person name="Konstantinidis K.T."/>
            <person name="Angelidaki I."/>
        </authorList>
    </citation>
    <scope>NUCLEOTIDE SEQUENCE [LARGE SCALE GENOMIC DNA]</scope>
    <source>
        <strain evidence="5">AS27yjCOA_65</strain>
    </source>
</reference>
<protein>
    <submittedName>
        <fullName evidence="5">AAA domain-containing protein</fullName>
    </submittedName>
</protein>
<dbReference type="Proteomes" id="UP000524246">
    <property type="component" value="Unassembled WGS sequence"/>
</dbReference>
<dbReference type="CDD" id="cd00009">
    <property type="entry name" value="AAA"/>
    <property type="match status" value="1"/>
</dbReference>
<gene>
    <name evidence="5" type="ORF">GYA55_14495</name>
</gene>
<comment type="caution">
    <text evidence="5">The sequence shown here is derived from an EMBL/GenBank/DDBJ whole genome shotgun (WGS) entry which is preliminary data.</text>
</comment>
<dbReference type="EMBL" id="JAAZON010000658">
    <property type="protein sequence ID" value="NMC64370.1"/>
    <property type="molecule type" value="Genomic_DNA"/>
</dbReference>
<feature type="domain" description="AAA+ ATPase" evidence="4">
    <location>
        <begin position="50"/>
        <end position="194"/>
    </location>
</feature>
<dbReference type="PANTHER" id="PTHR42759:SF1">
    <property type="entry name" value="MAGNESIUM-CHELATASE SUBUNIT CHLD"/>
    <property type="match status" value="1"/>
</dbReference>
<accession>A0A7X9FU54</accession>
<dbReference type="AlphaFoldDB" id="A0A7X9FU54"/>
<dbReference type="FunFam" id="3.40.50.300:FF:000640">
    <property type="entry name" value="MoxR family ATPase"/>
    <property type="match status" value="1"/>
</dbReference>
<dbReference type="Pfam" id="PF07726">
    <property type="entry name" value="AAA_3"/>
    <property type="match status" value="1"/>
</dbReference>
<evidence type="ECO:0000256" key="1">
    <source>
        <dbReference type="ARBA" id="ARBA00022741"/>
    </source>
</evidence>
<sequence>MDKSSFKKTEDLENAILDFNDKFSNIELEIGKVIVGARDIVRRTLSCLFAGGHVLLEGVPGLGKTLLVKSIARVFGLSFKRIQFTPDLMPSDITGTEVLTEDGSGKRSFQFKEGPLFANIVLADEINRATPKTQAALLESMEERQVTVLGQTHKLNEPFFVLATQNPIELEGTYPLPEAQLDRFLMKLLMDVPSSAELKEVLQRTTGVEVPEPNQVFSTEDVLASITKMRLLVREVFVPDPLKDVLVRIMAALTPGNEYATELVKQYVRFGPGPRGAQAIIMCAKVCSVLDSRINMAFEDIRSVIVPALRHRMILNFQAEADGISADDILEEVRNAK</sequence>
<dbReference type="GO" id="GO:0005524">
    <property type="term" value="F:ATP binding"/>
    <property type="evidence" value="ECO:0007669"/>
    <property type="project" value="UniProtKB-KW"/>
</dbReference>
<dbReference type="InterPro" id="IPR027417">
    <property type="entry name" value="P-loop_NTPase"/>
</dbReference>
<keyword evidence="2" id="KW-0067">ATP-binding</keyword>
<evidence type="ECO:0000313" key="6">
    <source>
        <dbReference type="Proteomes" id="UP000524246"/>
    </source>
</evidence>
<organism evidence="5 6">
    <name type="scientific">SAR324 cluster bacterium</name>
    <dbReference type="NCBI Taxonomy" id="2024889"/>
    <lineage>
        <taxon>Bacteria</taxon>
        <taxon>Deltaproteobacteria</taxon>
        <taxon>SAR324 cluster</taxon>
    </lineage>
</organism>
<comment type="similarity">
    <text evidence="3">Belongs to the MoxR family.</text>
</comment>
<dbReference type="PANTHER" id="PTHR42759">
    <property type="entry name" value="MOXR FAMILY PROTEIN"/>
    <property type="match status" value="1"/>
</dbReference>
<evidence type="ECO:0000313" key="5">
    <source>
        <dbReference type="EMBL" id="NMC64370.1"/>
    </source>
</evidence>
<evidence type="ECO:0000256" key="3">
    <source>
        <dbReference type="ARBA" id="ARBA00061607"/>
    </source>
</evidence>
<dbReference type="GO" id="GO:0016887">
    <property type="term" value="F:ATP hydrolysis activity"/>
    <property type="evidence" value="ECO:0007669"/>
    <property type="project" value="InterPro"/>
</dbReference>
<evidence type="ECO:0000256" key="2">
    <source>
        <dbReference type="ARBA" id="ARBA00022840"/>
    </source>
</evidence>
<dbReference type="SMART" id="SM00382">
    <property type="entry name" value="AAA"/>
    <property type="match status" value="1"/>
</dbReference>
<dbReference type="Pfam" id="PF17863">
    <property type="entry name" value="AAA_lid_2"/>
    <property type="match status" value="1"/>
</dbReference>
<dbReference type="InterPro" id="IPR003593">
    <property type="entry name" value="AAA+_ATPase"/>
</dbReference>
<dbReference type="Gene3D" id="1.10.8.80">
    <property type="entry name" value="Magnesium chelatase subunit I, C-Terminal domain"/>
    <property type="match status" value="1"/>
</dbReference>
<dbReference type="InterPro" id="IPR041628">
    <property type="entry name" value="ChlI/MoxR_AAA_lid"/>
</dbReference>
<keyword evidence="1" id="KW-0547">Nucleotide-binding</keyword>
<evidence type="ECO:0000259" key="4">
    <source>
        <dbReference type="SMART" id="SM00382"/>
    </source>
</evidence>
<dbReference type="InterPro" id="IPR050764">
    <property type="entry name" value="CbbQ/NirQ/NorQ/GpvN"/>
</dbReference>
<dbReference type="PIRSF" id="PIRSF002849">
    <property type="entry name" value="AAA_ATPase_chaperone_MoxR_prd"/>
    <property type="match status" value="1"/>
</dbReference>
<proteinExistence type="inferred from homology"/>
<name>A0A7X9FU54_9DELT</name>
<dbReference type="Gene3D" id="3.40.50.300">
    <property type="entry name" value="P-loop containing nucleotide triphosphate hydrolases"/>
    <property type="match status" value="1"/>
</dbReference>
<dbReference type="InterPro" id="IPR011703">
    <property type="entry name" value="ATPase_AAA-3"/>
</dbReference>
<dbReference type="SUPFAM" id="SSF52540">
    <property type="entry name" value="P-loop containing nucleoside triphosphate hydrolases"/>
    <property type="match status" value="1"/>
</dbReference>